<dbReference type="CDD" id="cd05233">
    <property type="entry name" value="SDR_c"/>
    <property type="match status" value="1"/>
</dbReference>
<evidence type="ECO:0000256" key="2">
    <source>
        <dbReference type="ARBA" id="ARBA00023002"/>
    </source>
</evidence>
<dbReference type="PANTHER" id="PTHR44196">
    <property type="entry name" value="DEHYDROGENASE/REDUCTASE SDR FAMILY MEMBER 7B"/>
    <property type="match status" value="1"/>
</dbReference>
<keyword evidence="5" id="KW-1185">Reference proteome</keyword>
<dbReference type="Pfam" id="PF00106">
    <property type="entry name" value="adh_short"/>
    <property type="match status" value="1"/>
</dbReference>
<evidence type="ECO:0000313" key="4">
    <source>
        <dbReference type="EMBL" id="MXV17955.1"/>
    </source>
</evidence>
<organism evidence="4 5">
    <name type="scientific">Hufsiella ginkgonis</name>
    <dbReference type="NCBI Taxonomy" id="2695274"/>
    <lineage>
        <taxon>Bacteria</taxon>
        <taxon>Pseudomonadati</taxon>
        <taxon>Bacteroidota</taxon>
        <taxon>Sphingobacteriia</taxon>
        <taxon>Sphingobacteriales</taxon>
        <taxon>Sphingobacteriaceae</taxon>
        <taxon>Hufsiella</taxon>
    </lineage>
</organism>
<evidence type="ECO:0000313" key="5">
    <source>
        <dbReference type="Proteomes" id="UP000451233"/>
    </source>
</evidence>
<dbReference type="Gene3D" id="3.40.50.720">
    <property type="entry name" value="NAD(P)-binding Rossmann-like Domain"/>
    <property type="match status" value="1"/>
</dbReference>
<dbReference type="RefSeq" id="WP_160908960.1">
    <property type="nucleotide sequence ID" value="NZ_WVHS01000007.1"/>
</dbReference>
<dbReference type="InterPro" id="IPR002347">
    <property type="entry name" value="SDR_fam"/>
</dbReference>
<comment type="similarity">
    <text evidence="1 3">Belongs to the short-chain dehydrogenases/reductases (SDR) family.</text>
</comment>
<reference evidence="4 5" key="1">
    <citation type="submission" date="2019-11" db="EMBL/GenBank/DDBJ databases">
        <title>Pedobacter sp. HMF7056 Genome sequencing and assembly.</title>
        <authorList>
            <person name="Kang H."/>
            <person name="Kim H."/>
            <person name="Joh K."/>
        </authorList>
    </citation>
    <scope>NUCLEOTIDE SEQUENCE [LARGE SCALE GENOMIC DNA]</scope>
    <source>
        <strain evidence="4 5">HMF7056</strain>
    </source>
</reference>
<dbReference type="SUPFAM" id="SSF51735">
    <property type="entry name" value="NAD(P)-binding Rossmann-fold domains"/>
    <property type="match status" value="1"/>
</dbReference>
<dbReference type="PRINTS" id="PR00081">
    <property type="entry name" value="GDHRDH"/>
</dbReference>
<dbReference type="Proteomes" id="UP000451233">
    <property type="component" value="Unassembled WGS sequence"/>
</dbReference>
<dbReference type="EMBL" id="WVHS01000007">
    <property type="protein sequence ID" value="MXV17955.1"/>
    <property type="molecule type" value="Genomic_DNA"/>
</dbReference>
<dbReference type="AlphaFoldDB" id="A0A7K1Y3V4"/>
<dbReference type="InterPro" id="IPR036291">
    <property type="entry name" value="NAD(P)-bd_dom_sf"/>
</dbReference>
<dbReference type="GO" id="GO:0016020">
    <property type="term" value="C:membrane"/>
    <property type="evidence" value="ECO:0007669"/>
    <property type="project" value="TreeGrafter"/>
</dbReference>
<dbReference type="GO" id="GO:0016491">
    <property type="term" value="F:oxidoreductase activity"/>
    <property type="evidence" value="ECO:0007669"/>
    <property type="project" value="UniProtKB-KW"/>
</dbReference>
<name>A0A7K1Y3V4_9SPHI</name>
<evidence type="ECO:0000256" key="1">
    <source>
        <dbReference type="ARBA" id="ARBA00006484"/>
    </source>
</evidence>
<evidence type="ECO:0000256" key="3">
    <source>
        <dbReference type="RuleBase" id="RU000363"/>
    </source>
</evidence>
<sequence>MNAVITGATKGIGRAIALKLASAGYHLALCSRNQDDLERLLAELRLAHPALQIHGLQTDCSDKGELIRFADFVHEHFKSIDVLVNNAGVFIPSRILDEEDDLLSLQLPLNLGAPYRLCKIFGRQMRQNRSGHIINICSVAAIKPVITAGSYTVTKFALLGLTRVLREELMPYHVKVTAILPGSTLTESWGEVIEDESRFVAAADIASAVLNCLQMSHGCNVDELLIRPVKGEL</sequence>
<dbReference type="PRINTS" id="PR00080">
    <property type="entry name" value="SDRFAMILY"/>
</dbReference>
<gene>
    <name evidence="4" type="ORF">GS398_21850</name>
</gene>
<protein>
    <submittedName>
        <fullName evidence="4">SDR family NAD(P)-dependent oxidoreductase</fullName>
    </submittedName>
</protein>
<dbReference type="InterPro" id="IPR020904">
    <property type="entry name" value="Sc_DH/Rdtase_CS"/>
</dbReference>
<dbReference type="PANTHER" id="PTHR44196:SF1">
    <property type="entry name" value="DEHYDROGENASE_REDUCTASE SDR FAMILY MEMBER 7B"/>
    <property type="match status" value="1"/>
</dbReference>
<proteinExistence type="inferred from homology"/>
<accession>A0A7K1Y3V4</accession>
<keyword evidence="2" id="KW-0560">Oxidoreductase</keyword>
<dbReference type="PROSITE" id="PS00061">
    <property type="entry name" value="ADH_SHORT"/>
    <property type="match status" value="1"/>
</dbReference>
<comment type="caution">
    <text evidence="4">The sequence shown here is derived from an EMBL/GenBank/DDBJ whole genome shotgun (WGS) entry which is preliminary data.</text>
</comment>